<dbReference type="EMBL" id="BAVR01000003">
    <property type="protein sequence ID" value="GAE87038.1"/>
    <property type="molecule type" value="Genomic_DNA"/>
</dbReference>
<protein>
    <submittedName>
        <fullName evidence="1">Uncharacterized protein</fullName>
    </submittedName>
</protein>
<dbReference type="RefSeq" id="WP_038286828.1">
    <property type="nucleotide sequence ID" value="NZ_BAVR01000003.1"/>
</dbReference>
<gene>
    <name evidence="1" type="ORF">JCM21531_380</name>
</gene>
<sequence length="168" mass="19084">MKLNKKVLSIVIAAVLITFLSSMAFAGYYIITLFGRSITADEVTHLDNINNMKKYRVKKVDSLEIFDESKFDDFSIDDESKIESSLEAITEYLEKKGYLPEGAEFDSISTRESIPIQASDAQQKTEVLKNYVINYRQNYNGKKVSTLHKGSYLNVYIEDGKITGIIKN</sequence>
<evidence type="ECO:0000313" key="1">
    <source>
        <dbReference type="EMBL" id="GAE87038.1"/>
    </source>
</evidence>
<evidence type="ECO:0000313" key="2">
    <source>
        <dbReference type="Proteomes" id="UP000019109"/>
    </source>
</evidence>
<organism evidence="1 2">
    <name type="scientific">Acetivibrio straminisolvens JCM 21531</name>
    <dbReference type="NCBI Taxonomy" id="1294263"/>
    <lineage>
        <taxon>Bacteria</taxon>
        <taxon>Bacillati</taxon>
        <taxon>Bacillota</taxon>
        <taxon>Clostridia</taxon>
        <taxon>Eubacteriales</taxon>
        <taxon>Oscillospiraceae</taxon>
        <taxon>Acetivibrio</taxon>
    </lineage>
</organism>
<dbReference type="AlphaFoldDB" id="W4V2I9"/>
<keyword evidence="2" id="KW-1185">Reference proteome</keyword>
<proteinExistence type="predicted"/>
<comment type="caution">
    <text evidence="1">The sequence shown here is derived from an EMBL/GenBank/DDBJ whole genome shotgun (WGS) entry which is preliminary data.</text>
</comment>
<dbReference type="Proteomes" id="UP000019109">
    <property type="component" value="Unassembled WGS sequence"/>
</dbReference>
<dbReference type="OrthoDB" id="1976284at2"/>
<name>W4V2I9_9FIRM</name>
<accession>W4V2I9</accession>
<reference evidence="1" key="1">
    <citation type="journal article" date="2014" name="Genome Announc.">
        <title>Draft Genome Sequence of Clostridium straminisolvens Strain JCM 21531T, Isolated from a Cellulose-Degrading Bacterial Community.</title>
        <authorList>
            <person name="Yuki M."/>
            <person name="Oshima K."/>
            <person name="Suda W."/>
            <person name="Sakamoto M."/>
            <person name="Kitamura K."/>
            <person name="Iida T."/>
            <person name="Hattori M."/>
            <person name="Ohkuma M."/>
        </authorList>
    </citation>
    <scope>NUCLEOTIDE SEQUENCE [LARGE SCALE GENOMIC DNA]</scope>
    <source>
        <strain evidence="1">JCM 21531</strain>
    </source>
</reference>